<comment type="caution">
    <text evidence="1">The sequence shown here is derived from an EMBL/GenBank/DDBJ whole genome shotgun (WGS) entry which is preliminary data.</text>
</comment>
<protein>
    <submittedName>
        <fullName evidence="1">Uncharacterized protein</fullName>
    </submittedName>
</protein>
<dbReference type="AlphaFoldDB" id="A0A4Q4S5X8"/>
<gene>
    <name evidence="1" type="ORF">AA0113_g5477</name>
</gene>
<accession>A0A4Q4S5X8</accession>
<dbReference type="OrthoDB" id="6105938at2759"/>
<reference evidence="2" key="1">
    <citation type="journal article" date="2019" name="bioRxiv">
        <title>Genomics, evolutionary history and diagnostics of the Alternaria alternata species group including apple and Asian pear pathotypes.</title>
        <authorList>
            <person name="Armitage A.D."/>
            <person name="Cockerton H.M."/>
            <person name="Sreenivasaprasad S."/>
            <person name="Woodhall J.W."/>
            <person name="Lane C.R."/>
            <person name="Harrison R.J."/>
            <person name="Clarkson J.P."/>
        </authorList>
    </citation>
    <scope>NUCLEOTIDE SEQUENCE [LARGE SCALE GENOMIC DNA]</scope>
    <source>
        <strain evidence="2">RGR 97.0016</strain>
    </source>
</reference>
<evidence type="ECO:0000313" key="2">
    <source>
        <dbReference type="Proteomes" id="UP000293823"/>
    </source>
</evidence>
<proteinExistence type="predicted"/>
<dbReference type="Proteomes" id="UP000293823">
    <property type="component" value="Unassembled WGS sequence"/>
</dbReference>
<sequence>MTSETQRALLKVWANNIGHVVDLNNSPKAEFAHLGKAKGWIGGSPDWCYHWEKCFSETYSWGVHNRSTTTGSTVNMDLTSQTDTPDLTNHMRKLSVNSDASSFSVISRTSRANSFGSVRTLCSDRSGDGGYLRISVGSLSRSIADSQCTVLSLNTVKSLDELSGGVEILSYDQSISMDAATDDGDTGSNMSGRENPVWNDFTDFVHHPNAPFKEEFERLARIKG</sequence>
<keyword evidence="2" id="KW-1185">Reference proteome</keyword>
<name>A0A4Q4S5X8_9PLEO</name>
<evidence type="ECO:0000313" key="1">
    <source>
        <dbReference type="EMBL" id="RYO64906.1"/>
    </source>
</evidence>
<organism evidence="1 2">
    <name type="scientific">Alternaria arborescens</name>
    <dbReference type="NCBI Taxonomy" id="156630"/>
    <lineage>
        <taxon>Eukaryota</taxon>
        <taxon>Fungi</taxon>
        <taxon>Dikarya</taxon>
        <taxon>Ascomycota</taxon>
        <taxon>Pezizomycotina</taxon>
        <taxon>Dothideomycetes</taxon>
        <taxon>Pleosporomycetidae</taxon>
        <taxon>Pleosporales</taxon>
        <taxon>Pleosporineae</taxon>
        <taxon>Pleosporaceae</taxon>
        <taxon>Alternaria</taxon>
        <taxon>Alternaria sect. Alternaria</taxon>
    </lineage>
</organism>
<dbReference type="EMBL" id="PEJP01000019">
    <property type="protein sequence ID" value="RYO64906.1"/>
    <property type="molecule type" value="Genomic_DNA"/>
</dbReference>